<dbReference type="SUPFAM" id="SSF55729">
    <property type="entry name" value="Acyl-CoA N-acyltransferases (Nat)"/>
    <property type="match status" value="1"/>
</dbReference>
<evidence type="ECO:0000313" key="2">
    <source>
        <dbReference type="EMBL" id="KRL55233.1"/>
    </source>
</evidence>
<evidence type="ECO:0000313" key="3">
    <source>
        <dbReference type="Proteomes" id="UP000051697"/>
    </source>
</evidence>
<comment type="caution">
    <text evidence="2">The sequence shown here is derived from an EMBL/GenBank/DDBJ whole genome shotgun (WGS) entry which is preliminary data.</text>
</comment>
<reference evidence="2 3" key="1">
    <citation type="journal article" date="2015" name="Genome Announc.">
        <title>Expanding the biotechnology potential of lactobacilli through comparative genomics of 213 strains and associated genera.</title>
        <authorList>
            <person name="Sun Z."/>
            <person name="Harris H.M."/>
            <person name="McCann A."/>
            <person name="Guo C."/>
            <person name="Argimon S."/>
            <person name="Zhang W."/>
            <person name="Yang X."/>
            <person name="Jeffery I.B."/>
            <person name="Cooney J.C."/>
            <person name="Kagawa T.F."/>
            <person name="Liu W."/>
            <person name="Song Y."/>
            <person name="Salvetti E."/>
            <person name="Wrobel A."/>
            <person name="Rasinkangas P."/>
            <person name="Parkhill J."/>
            <person name="Rea M.C."/>
            <person name="O'Sullivan O."/>
            <person name="Ritari J."/>
            <person name="Douillard F.P."/>
            <person name="Paul Ross R."/>
            <person name="Yang R."/>
            <person name="Briner A.E."/>
            <person name="Felis G.E."/>
            <person name="de Vos W.M."/>
            <person name="Barrangou R."/>
            <person name="Klaenhammer T.R."/>
            <person name="Caufield P.W."/>
            <person name="Cui Y."/>
            <person name="Zhang H."/>
            <person name="O'Toole P.W."/>
        </authorList>
    </citation>
    <scope>NUCLEOTIDE SEQUENCE [LARGE SCALE GENOMIC DNA]</scope>
    <source>
        <strain evidence="2 3">DSM 15707</strain>
    </source>
</reference>
<dbReference type="InterPro" id="IPR051531">
    <property type="entry name" value="N-acetyltransferase"/>
</dbReference>
<accession>A0A0R1RF71</accession>
<name>A0A0R1RF71_9LACO</name>
<dbReference type="InterPro" id="IPR000182">
    <property type="entry name" value="GNAT_dom"/>
</dbReference>
<dbReference type="EMBL" id="AZFE01000031">
    <property type="protein sequence ID" value="KRL55233.1"/>
    <property type="molecule type" value="Genomic_DNA"/>
</dbReference>
<dbReference type="Pfam" id="PF13302">
    <property type="entry name" value="Acetyltransf_3"/>
    <property type="match status" value="1"/>
</dbReference>
<sequence length="177" mass="20416">MEDTYLTERLVLTKFSLADIEDLSAMFEDQELNVTSGLKLPTSNPERILALTMLSKTPSSVVYILRDKQAKTVVGLVVFYRMYLVDYQYSNRECEIGFVLRRESRQQGLMSEALTQLIVAYFDETKFTVLYAGAHTNNLASKAVLKRMKFEPCELPNNLNENQFNLELDYFCLLQPK</sequence>
<organism evidence="2 3">
    <name type="scientific">Paucilactobacillus oligofermentans DSM 15707 = LMG 22743</name>
    <dbReference type="NCBI Taxonomy" id="1423778"/>
    <lineage>
        <taxon>Bacteria</taxon>
        <taxon>Bacillati</taxon>
        <taxon>Bacillota</taxon>
        <taxon>Bacilli</taxon>
        <taxon>Lactobacillales</taxon>
        <taxon>Lactobacillaceae</taxon>
        <taxon>Paucilactobacillus</taxon>
    </lineage>
</organism>
<dbReference type="OrthoDB" id="9798081at2"/>
<dbReference type="STRING" id="1423778.FC70_GL000829"/>
<dbReference type="AlphaFoldDB" id="A0A0R1RF71"/>
<proteinExistence type="predicted"/>
<feature type="domain" description="N-acetyltransferase" evidence="1">
    <location>
        <begin position="9"/>
        <end position="151"/>
    </location>
</feature>
<evidence type="ECO:0000259" key="1">
    <source>
        <dbReference type="Pfam" id="PF13302"/>
    </source>
</evidence>
<protein>
    <recommendedName>
        <fullName evidence="1">N-acetyltransferase domain-containing protein</fullName>
    </recommendedName>
</protein>
<dbReference type="KEGG" id="lol:LACOL_0469"/>
<dbReference type="InterPro" id="IPR016181">
    <property type="entry name" value="Acyl_CoA_acyltransferase"/>
</dbReference>
<gene>
    <name evidence="2" type="ORF">FC70_GL000829</name>
</gene>
<dbReference type="GO" id="GO:0016747">
    <property type="term" value="F:acyltransferase activity, transferring groups other than amino-acyl groups"/>
    <property type="evidence" value="ECO:0007669"/>
    <property type="project" value="InterPro"/>
</dbReference>
<dbReference type="RefSeq" id="WP_057889790.1">
    <property type="nucleotide sequence ID" value="NZ_AZFE01000031.1"/>
</dbReference>
<dbReference type="Proteomes" id="UP000051697">
    <property type="component" value="Unassembled WGS sequence"/>
</dbReference>
<dbReference type="PATRIC" id="fig|1423778.4.peg.862"/>
<keyword evidence="3" id="KW-1185">Reference proteome</keyword>
<dbReference type="Gene3D" id="3.40.630.30">
    <property type="match status" value="1"/>
</dbReference>
<dbReference type="PANTHER" id="PTHR43792">
    <property type="entry name" value="GNAT FAMILY, PUTATIVE (AFU_ORTHOLOGUE AFUA_3G00765)-RELATED-RELATED"/>
    <property type="match status" value="1"/>
</dbReference>